<dbReference type="PANTHER" id="PTHR32039">
    <property type="entry name" value="MAGNESIUM-CHELATASE SUBUNIT CHLI"/>
    <property type="match status" value="1"/>
</dbReference>
<feature type="domain" description="AAA+ ATPase" evidence="4">
    <location>
        <begin position="212"/>
        <end position="395"/>
    </location>
</feature>
<gene>
    <name evidence="5" type="ORF">COS78_00130</name>
</gene>
<evidence type="ECO:0000313" key="5">
    <source>
        <dbReference type="EMBL" id="PIU73843.1"/>
    </source>
</evidence>
<dbReference type="InterPro" id="IPR001208">
    <property type="entry name" value="MCM_dom"/>
</dbReference>
<dbReference type="SUPFAM" id="SSF52540">
    <property type="entry name" value="P-loop containing nucleoside triphosphate hydrolases"/>
    <property type="match status" value="1"/>
</dbReference>
<comment type="similarity">
    <text evidence="1">Belongs to the Mg-chelatase subunits D/I family. ComM subfamily.</text>
</comment>
<dbReference type="GO" id="GO:0003677">
    <property type="term" value="F:DNA binding"/>
    <property type="evidence" value="ECO:0007669"/>
    <property type="project" value="InterPro"/>
</dbReference>
<keyword evidence="2" id="KW-0547">Nucleotide-binding</keyword>
<dbReference type="Pfam" id="PF13335">
    <property type="entry name" value="Mg_chelatase_C"/>
    <property type="match status" value="1"/>
</dbReference>
<dbReference type="SMART" id="SM00382">
    <property type="entry name" value="AAA"/>
    <property type="match status" value="1"/>
</dbReference>
<sequence>MLTKIWSAANYGLKAVEIEVEVNVAEKGFPSFNIVGLQSKSGEEAKERVKTAIVNSDFEFPNAKITINLAPADLPKDGSFFDLPLALGILSSAGAVNKIEEKSYFFGEVSLDGSLRHTRGVFLLAILAKENGIKNIYVPRECANEAAVIEGIKVFPVANITEVVRHLNGQKEIIPLKTIIESELEYCGPEFDFAEVLGQEFAKRAMEIAAAGGHNLFMVGPPGSGKTMLSRAVPGILPPLSEAESLEVTKIYSITGNIPAGGSLIRQRPFRSPHHSTSLVGLIGGGSNPRPGEISMAHRGVLFLDEFPEFTRGALESLRQPLEDGFVTVSRAAGSVQFPAQFMLIAASNPCPCGYLGDEKKECKCSLHQIMNYQRKLSGPVMDRIDLHLTVPSVDVNKLMIDKDKYVGEKSVAIRKRVIAARRIQQERFKGLKNIHSNSDMKNKHLKEYAQFSDPANLLLKQAVNKFSLSARTYFRLIKVARTIADLDKKEVITDAHIAEALQFRIKTDL</sequence>
<reference evidence="6" key="1">
    <citation type="submission" date="2017-09" db="EMBL/GenBank/DDBJ databases">
        <title>Depth-based differentiation of microbial function through sediment-hosted aquifers and enrichment of novel symbionts in the deep terrestrial subsurface.</title>
        <authorList>
            <person name="Probst A.J."/>
            <person name="Ladd B."/>
            <person name="Jarett J.K."/>
            <person name="Geller-Mcgrath D.E."/>
            <person name="Sieber C.M.K."/>
            <person name="Emerson J.B."/>
            <person name="Anantharaman K."/>
            <person name="Thomas B.C."/>
            <person name="Malmstrom R."/>
            <person name="Stieglmeier M."/>
            <person name="Klingl A."/>
            <person name="Woyke T."/>
            <person name="Ryan C.M."/>
            <person name="Banfield J.F."/>
        </authorList>
    </citation>
    <scope>NUCLEOTIDE SEQUENCE [LARGE SCALE GENOMIC DNA]</scope>
</reference>
<dbReference type="Pfam" id="PF01078">
    <property type="entry name" value="Mg_chelatase"/>
    <property type="match status" value="1"/>
</dbReference>
<dbReference type="InterPro" id="IPR045006">
    <property type="entry name" value="CHLI-like"/>
</dbReference>
<evidence type="ECO:0000256" key="3">
    <source>
        <dbReference type="ARBA" id="ARBA00022840"/>
    </source>
</evidence>
<dbReference type="InterPro" id="IPR014721">
    <property type="entry name" value="Ribsml_uS5_D2-typ_fold_subgr"/>
</dbReference>
<dbReference type="GO" id="GO:0005524">
    <property type="term" value="F:ATP binding"/>
    <property type="evidence" value="ECO:0007669"/>
    <property type="project" value="UniProtKB-KW"/>
</dbReference>
<dbReference type="Proteomes" id="UP000231407">
    <property type="component" value="Unassembled WGS sequence"/>
</dbReference>
<dbReference type="SUPFAM" id="SSF54211">
    <property type="entry name" value="Ribosomal protein S5 domain 2-like"/>
    <property type="match status" value="1"/>
</dbReference>
<dbReference type="InterPro" id="IPR020568">
    <property type="entry name" value="Ribosomal_Su5_D2-typ_SF"/>
</dbReference>
<dbReference type="PRINTS" id="PR01657">
    <property type="entry name" value="MCMFAMILY"/>
</dbReference>
<dbReference type="NCBIfam" id="TIGR00368">
    <property type="entry name" value="YifB family Mg chelatase-like AAA ATPase"/>
    <property type="match status" value="1"/>
</dbReference>
<evidence type="ECO:0000256" key="2">
    <source>
        <dbReference type="ARBA" id="ARBA00022741"/>
    </source>
</evidence>
<keyword evidence="3" id="KW-0067">ATP-binding</keyword>
<dbReference type="Gene3D" id="3.40.50.300">
    <property type="entry name" value="P-loop containing nucleotide triphosphate hydrolases"/>
    <property type="match status" value="1"/>
</dbReference>
<accession>A0A2M7ATF5</accession>
<evidence type="ECO:0000259" key="4">
    <source>
        <dbReference type="SMART" id="SM00382"/>
    </source>
</evidence>
<organism evidence="5 6">
    <name type="scientific">Candidatus Shapirobacteria bacterium CG06_land_8_20_14_3_00_40_12</name>
    <dbReference type="NCBI Taxonomy" id="1974881"/>
    <lineage>
        <taxon>Bacteria</taxon>
        <taxon>Candidatus Shapironibacteriota</taxon>
    </lineage>
</organism>
<dbReference type="InterPro" id="IPR003593">
    <property type="entry name" value="AAA+_ATPase"/>
</dbReference>
<dbReference type="Pfam" id="PF13541">
    <property type="entry name" value="ChlI"/>
    <property type="match status" value="1"/>
</dbReference>
<dbReference type="PANTHER" id="PTHR32039:SF7">
    <property type="entry name" value="COMPETENCE PROTEIN COMM"/>
    <property type="match status" value="1"/>
</dbReference>
<protein>
    <submittedName>
        <fullName evidence="5">Magnesium chelatase</fullName>
    </submittedName>
</protein>
<proteinExistence type="inferred from homology"/>
<dbReference type="AlphaFoldDB" id="A0A2M7ATF5"/>
<dbReference type="EMBL" id="PEWA01000002">
    <property type="protein sequence ID" value="PIU73843.1"/>
    <property type="molecule type" value="Genomic_DNA"/>
</dbReference>
<dbReference type="InterPro" id="IPR025158">
    <property type="entry name" value="Mg_chelat-rel_C"/>
</dbReference>
<evidence type="ECO:0000313" key="6">
    <source>
        <dbReference type="Proteomes" id="UP000231407"/>
    </source>
</evidence>
<comment type="caution">
    <text evidence="5">The sequence shown here is derived from an EMBL/GenBank/DDBJ whole genome shotgun (WGS) entry which is preliminary data.</text>
</comment>
<name>A0A2M7ATF5_9BACT</name>
<dbReference type="InterPro" id="IPR027417">
    <property type="entry name" value="P-loop_NTPase"/>
</dbReference>
<dbReference type="InterPro" id="IPR000523">
    <property type="entry name" value="Mg_chelatse_chII-like_cat_dom"/>
</dbReference>
<dbReference type="InterPro" id="IPR004482">
    <property type="entry name" value="Mg_chelat-rel"/>
</dbReference>
<evidence type="ECO:0000256" key="1">
    <source>
        <dbReference type="ARBA" id="ARBA00006354"/>
    </source>
</evidence>
<dbReference type="Gene3D" id="3.30.230.10">
    <property type="match status" value="1"/>
</dbReference>